<name>A0ABR0X9P9_REHGL</name>
<dbReference type="Pfam" id="PF00069">
    <property type="entry name" value="Pkinase"/>
    <property type="match status" value="1"/>
</dbReference>
<keyword evidence="3" id="KW-0597">Phosphoprotein</keyword>
<evidence type="ECO:0000256" key="11">
    <source>
        <dbReference type="PROSITE-ProRule" id="PRU10141"/>
    </source>
</evidence>
<proteinExistence type="predicted"/>
<organism evidence="13 14">
    <name type="scientific">Rehmannia glutinosa</name>
    <name type="common">Chinese foxglove</name>
    <dbReference type="NCBI Taxonomy" id="99300"/>
    <lineage>
        <taxon>Eukaryota</taxon>
        <taxon>Viridiplantae</taxon>
        <taxon>Streptophyta</taxon>
        <taxon>Embryophyta</taxon>
        <taxon>Tracheophyta</taxon>
        <taxon>Spermatophyta</taxon>
        <taxon>Magnoliopsida</taxon>
        <taxon>eudicotyledons</taxon>
        <taxon>Gunneridae</taxon>
        <taxon>Pentapetalae</taxon>
        <taxon>asterids</taxon>
        <taxon>lamiids</taxon>
        <taxon>Lamiales</taxon>
        <taxon>Orobanchaceae</taxon>
        <taxon>Rehmannieae</taxon>
        <taxon>Rehmannia</taxon>
    </lineage>
</organism>
<dbReference type="Gene3D" id="3.30.200.20">
    <property type="entry name" value="Phosphorylase Kinase, domain 1"/>
    <property type="match status" value="1"/>
</dbReference>
<dbReference type="PANTHER" id="PTHR47984">
    <property type="entry name" value="OS01G0323000 PROTEIN"/>
    <property type="match status" value="1"/>
</dbReference>
<dbReference type="EMBL" id="JABTTQ020000005">
    <property type="protein sequence ID" value="KAK6155652.1"/>
    <property type="molecule type" value="Genomic_DNA"/>
</dbReference>
<evidence type="ECO:0000256" key="3">
    <source>
        <dbReference type="ARBA" id="ARBA00022553"/>
    </source>
</evidence>
<keyword evidence="7" id="KW-0418">Kinase</keyword>
<evidence type="ECO:0000256" key="2">
    <source>
        <dbReference type="ARBA" id="ARBA00012513"/>
    </source>
</evidence>
<gene>
    <name evidence="13" type="ORF">DH2020_009900</name>
</gene>
<protein>
    <recommendedName>
        <fullName evidence="2">non-specific serine/threonine protein kinase</fullName>
        <ecNumber evidence="2">2.7.11.1</ecNumber>
    </recommendedName>
</protein>
<evidence type="ECO:0000256" key="9">
    <source>
        <dbReference type="ARBA" id="ARBA00022989"/>
    </source>
</evidence>
<keyword evidence="9" id="KW-1133">Transmembrane helix</keyword>
<evidence type="ECO:0000256" key="10">
    <source>
        <dbReference type="ARBA" id="ARBA00023136"/>
    </source>
</evidence>
<dbReference type="PROSITE" id="PS50011">
    <property type="entry name" value="PROTEIN_KINASE_DOM"/>
    <property type="match status" value="1"/>
</dbReference>
<reference evidence="13 14" key="1">
    <citation type="journal article" date="2021" name="Comput. Struct. Biotechnol. J.">
        <title>De novo genome assembly of the potent medicinal plant Rehmannia glutinosa using nanopore technology.</title>
        <authorList>
            <person name="Ma L."/>
            <person name="Dong C."/>
            <person name="Song C."/>
            <person name="Wang X."/>
            <person name="Zheng X."/>
            <person name="Niu Y."/>
            <person name="Chen S."/>
            <person name="Feng W."/>
        </authorList>
    </citation>
    <scope>NUCLEOTIDE SEQUENCE [LARGE SCALE GENOMIC DNA]</scope>
    <source>
        <strain evidence="13">DH-2019</strain>
    </source>
</reference>
<dbReference type="InterPro" id="IPR052232">
    <property type="entry name" value="RLK_Ser/Thr-Kinase"/>
</dbReference>
<dbReference type="InterPro" id="IPR000719">
    <property type="entry name" value="Prot_kinase_dom"/>
</dbReference>
<dbReference type="Proteomes" id="UP001318860">
    <property type="component" value="Unassembled WGS sequence"/>
</dbReference>
<keyword evidence="10" id="KW-0472">Membrane</keyword>
<evidence type="ECO:0000313" key="13">
    <source>
        <dbReference type="EMBL" id="KAK6155652.1"/>
    </source>
</evidence>
<comment type="caution">
    <text evidence="13">The sequence shown here is derived from an EMBL/GenBank/DDBJ whole genome shotgun (WGS) entry which is preliminary data.</text>
</comment>
<evidence type="ECO:0000313" key="14">
    <source>
        <dbReference type="Proteomes" id="UP001318860"/>
    </source>
</evidence>
<evidence type="ECO:0000256" key="5">
    <source>
        <dbReference type="ARBA" id="ARBA00022692"/>
    </source>
</evidence>
<dbReference type="PANTHER" id="PTHR47984:SF39">
    <property type="entry name" value="PROTEIN KINASE DOMAIN-CONTAINING PROTEIN"/>
    <property type="match status" value="1"/>
</dbReference>
<keyword evidence="5" id="KW-0812">Transmembrane</keyword>
<keyword evidence="8 11" id="KW-0067">ATP-binding</keyword>
<accession>A0ABR0X9P9</accession>
<evidence type="ECO:0000256" key="1">
    <source>
        <dbReference type="ARBA" id="ARBA00004167"/>
    </source>
</evidence>
<dbReference type="SUPFAM" id="SSF56112">
    <property type="entry name" value="Protein kinase-like (PK-like)"/>
    <property type="match status" value="1"/>
</dbReference>
<feature type="binding site" evidence="11">
    <location>
        <position position="87"/>
    </location>
    <ligand>
        <name>ATP</name>
        <dbReference type="ChEBI" id="CHEBI:30616"/>
    </ligand>
</feature>
<sequence>MDRRLLSRKGWDIEMSIQTPEKQVMYSDHLPSNEEINNNVDFVGRYMLRDIEEATNGLAYENVIGSGDYGEVFQGFLMDNTHVAVKKLFSNRSSKESFVREAEAMMLIRHKNLVKLLGYCAEGTNSLAYLHEDTEPPVVHGNIKSSNILVDQQWNPKISNVGITKFLGPEYNHLATAPPTGMPGYIAPEYDSRRGSDEKSDVYSFGVLIMETVSGKTVVESTVSEIEECLVDWIKYMVAEEKYDLIIDPNLPEYPSRKELKRILLIALRCVDFEVGKRPKMGEVIHMLQPRDLLLSDENVIKRQTSQSISLKEEQT</sequence>
<keyword evidence="6 11" id="KW-0547">Nucleotide-binding</keyword>
<evidence type="ECO:0000259" key="12">
    <source>
        <dbReference type="PROSITE" id="PS50011"/>
    </source>
</evidence>
<keyword evidence="14" id="KW-1185">Reference proteome</keyword>
<comment type="subcellular location">
    <subcellularLocation>
        <location evidence="1">Membrane</location>
        <topology evidence="1">Single-pass membrane protein</topology>
    </subcellularLocation>
</comment>
<dbReference type="EC" id="2.7.11.1" evidence="2"/>
<dbReference type="InterPro" id="IPR017441">
    <property type="entry name" value="Protein_kinase_ATP_BS"/>
</dbReference>
<evidence type="ECO:0000256" key="6">
    <source>
        <dbReference type="ARBA" id="ARBA00022741"/>
    </source>
</evidence>
<dbReference type="PROSITE" id="PS00107">
    <property type="entry name" value="PROTEIN_KINASE_ATP"/>
    <property type="match status" value="1"/>
</dbReference>
<dbReference type="InterPro" id="IPR011009">
    <property type="entry name" value="Kinase-like_dom_sf"/>
</dbReference>
<feature type="domain" description="Protein kinase" evidence="12">
    <location>
        <begin position="1"/>
        <end position="294"/>
    </location>
</feature>
<dbReference type="Gene3D" id="1.10.510.10">
    <property type="entry name" value="Transferase(Phosphotransferase) domain 1"/>
    <property type="match status" value="1"/>
</dbReference>
<evidence type="ECO:0000256" key="4">
    <source>
        <dbReference type="ARBA" id="ARBA00022679"/>
    </source>
</evidence>
<evidence type="ECO:0000256" key="7">
    <source>
        <dbReference type="ARBA" id="ARBA00022777"/>
    </source>
</evidence>
<keyword evidence="4" id="KW-0808">Transferase</keyword>
<evidence type="ECO:0000256" key="8">
    <source>
        <dbReference type="ARBA" id="ARBA00022840"/>
    </source>
</evidence>